<dbReference type="EMBL" id="CAXITT010000179">
    <property type="protein sequence ID" value="CAL1534673.1"/>
    <property type="molecule type" value="Genomic_DNA"/>
</dbReference>
<accession>A0AAV2HME9</accession>
<name>A0AAV2HME9_LYMST</name>
<dbReference type="Pfam" id="PF07679">
    <property type="entry name" value="I-set"/>
    <property type="match status" value="1"/>
</dbReference>
<sequence length="354" mass="39531">MAFSELTLALIQFILLESFFIERTACRFSVVAGVEGAPVTVTIDLPMSDAVNTVSLITIMLEDHNTRKKEDVFYIFVKELTFKRQLRFLALDIVRSLRTFELRFTNTTPDLAGTFGCYQGTGESHRVADCGQLLIVLRKPMKPMVEALKKPALSKTLELICHTQSASLPHDHNLGPLVRWHRPAIHDEWQVGRIRTSKDGHLLLDHLSQDDFDLGFACSFSDNATVPAPQSDPSDPYYIVIAEADEGSAPGGSGKPFYSHVYITSHVLDASVVKAALGDELKYKCNVKCTPACEASWSFLSKTHAHKNYQPVKDLTFPDELMLKVKKEDEGTYRCTASNPEGRAYATFHLNIHP</sequence>
<organism evidence="3 4">
    <name type="scientific">Lymnaea stagnalis</name>
    <name type="common">Great pond snail</name>
    <name type="synonym">Helix stagnalis</name>
    <dbReference type="NCBI Taxonomy" id="6523"/>
    <lineage>
        <taxon>Eukaryota</taxon>
        <taxon>Metazoa</taxon>
        <taxon>Spiralia</taxon>
        <taxon>Lophotrochozoa</taxon>
        <taxon>Mollusca</taxon>
        <taxon>Gastropoda</taxon>
        <taxon>Heterobranchia</taxon>
        <taxon>Euthyneura</taxon>
        <taxon>Panpulmonata</taxon>
        <taxon>Hygrophila</taxon>
        <taxon>Lymnaeoidea</taxon>
        <taxon>Lymnaeidae</taxon>
        <taxon>Lymnaea</taxon>
    </lineage>
</organism>
<evidence type="ECO:0000313" key="3">
    <source>
        <dbReference type="EMBL" id="CAL1534673.1"/>
    </source>
</evidence>
<feature type="chain" id="PRO_5043561916" description="Ig-like domain-containing protein" evidence="1">
    <location>
        <begin position="19"/>
        <end position="354"/>
    </location>
</feature>
<evidence type="ECO:0000313" key="4">
    <source>
        <dbReference type="Proteomes" id="UP001497497"/>
    </source>
</evidence>
<feature type="domain" description="Ig-like" evidence="2">
    <location>
        <begin position="256"/>
        <end position="351"/>
    </location>
</feature>
<evidence type="ECO:0000256" key="1">
    <source>
        <dbReference type="SAM" id="SignalP"/>
    </source>
</evidence>
<dbReference type="InterPro" id="IPR036179">
    <property type="entry name" value="Ig-like_dom_sf"/>
</dbReference>
<dbReference type="InterPro" id="IPR003599">
    <property type="entry name" value="Ig_sub"/>
</dbReference>
<dbReference type="SUPFAM" id="SSF48726">
    <property type="entry name" value="Immunoglobulin"/>
    <property type="match status" value="1"/>
</dbReference>
<keyword evidence="1" id="KW-0732">Signal</keyword>
<dbReference type="InterPro" id="IPR013098">
    <property type="entry name" value="Ig_I-set"/>
</dbReference>
<dbReference type="Gene3D" id="2.60.40.10">
    <property type="entry name" value="Immunoglobulins"/>
    <property type="match status" value="1"/>
</dbReference>
<dbReference type="PROSITE" id="PS50835">
    <property type="entry name" value="IG_LIKE"/>
    <property type="match status" value="1"/>
</dbReference>
<gene>
    <name evidence="3" type="ORF">GSLYS_00008633001</name>
</gene>
<reference evidence="3 4" key="1">
    <citation type="submission" date="2024-04" db="EMBL/GenBank/DDBJ databases">
        <authorList>
            <consortium name="Genoscope - CEA"/>
            <person name="William W."/>
        </authorList>
    </citation>
    <scope>NUCLEOTIDE SEQUENCE [LARGE SCALE GENOMIC DNA]</scope>
</reference>
<dbReference type="Proteomes" id="UP001497497">
    <property type="component" value="Unassembled WGS sequence"/>
</dbReference>
<dbReference type="AlphaFoldDB" id="A0AAV2HME9"/>
<proteinExistence type="predicted"/>
<feature type="signal peptide" evidence="1">
    <location>
        <begin position="1"/>
        <end position="18"/>
    </location>
</feature>
<dbReference type="InterPro" id="IPR013783">
    <property type="entry name" value="Ig-like_fold"/>
</dbReference>
<dbReference type="InterPro" id="IPR007110">
    <property type="entry name" value="Ig-like_dom"/>
</dbReference>
<protein>
    <recommendedName>
        <fullName evidence="2">Ig-like domain-containing protein</fullName>
    </recommendedName>
</protein>
<keyword evidence="4" id="KW-1185">Reference proteome</keyword>
<dbReference type="SMART" id="SM00409">
    <property type="entry name" value="IG"/>
    <property type="match status" value="2"/>
</dbReference>
<evidence type="ECO:0000259" key="2">
    <source>
        <dbReference type="PROSITE" id="PS50835"/>
    </source>
</evidence>
<comment type="caution">
    <text evidence="3">The sequence shown here is derived from an EMBL/GenBank/DDBJ whole genome shotgun (WGS) entry which is preliminary data.</text>
</comment>